<dbReference type="InterPro" id="IPR005807">
    <property type="entry name" value="SecE_bac"/>
</dbReference>
<dbReference type="PANTHER" id="PTHR33910">
    <property type="entry name" value="PROTEIN TRANSLOCASE SUBUNIT SECE"/>
    <property type="match status" value="1"/>
</dbReference>
<feature type="transmembrane region" description="Helical" evidence="9">
    <location>
        <begin position="60"/>
        <end position="81"/>
    </location>
</feature>
<keyword evidence="4 9" id="KW-0812">Transmembrane</keyword>
<keyword evidence="8 9" id="KW-0472">Membrane</keyword>
<feature type="compositionally biased region" description="Basic residues" evidence="10">
    <location>
        <begin position="23"/>
        <end position="32"/>
    </location>
</feature>
<evidence type="ECO:0000256" key="8">
    <source>
        <dbReference type="ARBA" id="ARBA00023136"/>
    </source>
</evidence>
<evidence type="ECO:0000256" key="10">
    <source>
        <dbReference type="SAM" id="MobiDB-lite"/>
    </source>
</evidence>
<dbReference type="EMBL" id="JAVREN010000017">
    <property type="protein sequence ID" value="MDT0308038.1"/>
    <property type="molecule type" value="Genomic_DNA"/>
</dbReference>
<reference evidence="12" key="1">
    <citation type="submission" date="2023-07" db="EMBL/GenBank/DDBJ databases">
        <title>30 novel species of actinomycetes from the DSMZ collection.</title>
        <authorList>
            <person name="Nouioui I."/>
        </authorList>
    </citation>
    <scope>NUCLEOTIDE SEQUENCE [LARGE SCALE GENOMIC DNA]</scope>
    <source>
        <strain evidence="12">DSM 44917</strain>
    </source>
</reference>
<dbReference type="Pfam" id="PF00584">
    <property type="entry name" value="SecE"/>
    <property type="match status" value="1"/>
</dbReference>
<evidence type="ECO:0000256" key="3">
    <source>
        <dbReference type="ARBA" id="ARBA00022475"/>
    </source>
</evidence>
<evidence type="ECO:0000256" key="5">
    <source>
        <dbReference type="ARBA" id="ARBA00022927"/>
    </source>
</evidence>
<evidence type="ECO:0000256" key="9">
    <source>
        <dbReference type="HAMAP-Rule" id="MF_00422"/>
    </source>
</evidence>
<organism evidence="11 12">
    <name type="scientific">Streptomyces boetiae</name>
    <dbReference type="NCBI Taxonomy" id="3075541"/>
    <lineage>
        <taxon>Bacteria</taxon>
        <taxon>Bacillati</taxon>
        <taxon>Actinomycetota</taxon>
        <taxon>Actinomycetes</taxon>
        <taxon>Kitasatosporales</taxon>
        <taxon>Streptomycetaceae</taxon>
        <taxon>Streptomyces</taxon>
    </lineage>
</organism>
<dbReference type="NCBIfam" id="TIGR00964">
    <property type="entry name" value="secE_bact"/>
    <property type="match status" value="1"/>
</dbReference>
<keyword evidence="2 9" id="KW-0813">Transport</keyword>
<evidence type="ECO:0000313" key="12">
    <source>
        <dbReference type="Proteomes" id="UP001183388"/>
    </source>
</evidence>
<evidence type="ECO:0000256" key="2">
    <source>
        <dbReference type="ARBA" id="ARBA00022448"/>
    </source>
</evidence>
<comment type="caution">
    <text evidence="11">The sequence shown here is derived from an EMBL/GenBank/DDBJ whole genome shotgun (WGS) entry which is preliminary data.</text>
</comment>
<keyword evidence="6 9" id="KW-1133">Transmembrane helix</keyword>
<dbReference type="Proteomes" id="UP001183388">
    <property type="component" value="Unassembled WGS sequence"/>
</dbReference>
<evidence type="ECO:0000256" key="6">
    <source>
        <dbReference type="ARBA" id="ARBA00022989"/>
    </source>
</evidence>
<comment type="similarity">
    <text evidence="9">Belongs to the SecE/SEC61-gamma family.</text>
</comment>
<feature type="compositionally biased region" description="Basic and acidic residues" evidence="10">
    <location>
        <begin position="11"/>
        <end position="22"/>
    </location>
</feature>
<dbReference type="InterPro" id="IPR038379">
    <property type="entry name" value="SecE_sf"/>
</dbReference>
<dbReference type="PROSITE" id="PS01067">
    <property type="entry name" value="SECE_SEC61G"/>
    <property type="match status" value="1"/>
</dbReference>
<dbReference type="InterPro" id="IPR001901">
    <property type="entry name" value="Translocase_SecE/Sec61-g"/>
</dbReference>
<comment type="subunit">
    <text evidence="9">Component of the Sec protein translocase complex. Heterotrimer consisting of SecY, SecE and SecG subunits. The heterotrimers can form oligomers, although 1 heterotrimer is thought to be able to translocate proteins. Interacts with the ribosome. Interacts with SecDF, and other proteins may be involved. Interacts with SecA.</text>
</comment>
<sequence>MAGITDSVETPEPREPRGEGRTTGRRGRRARKGPLARLARFYRQVIAELRKVVWPSRRQLSTYTSAVIAFVIVVICILTMLDWGFSRAVEYVFG</sequence>
<accession>A0ABU2L9T4</accession>
<dbReference type="RefSeq" id="WP_311630989.1">
    <property type="nucleotide sequence ID" value="NZ_JAVREN010000017.1"/>
</dbReference>
<comment type="subcellular location">
    <subcellularLocation>
        <location evidence="9">Cell membrane</location>
        <topology evidence="9">Single-pass membrane protein</topology>
    </subcellularLocation>
    <subcellularLocation>
        <location evidence="1">Membrane</location>
    </subcellularLocation>
</comment>
<protein>
    <recommendedName>
        <fullName evidence="9">Protein translocase subunit SecE</fullName>
    </recommendedName>
</protein>
<keyword evidence="5 9" id="KW-0653">Protein transport</keyword>
<evidence type="ECO:0000256" key="1">
    <source>
        <dbReference type="ARBA" id="ARBA00004370"/>
    </source>
</evidence>
<comment type="function">
    <text evidence="9">Essential subunit of the Sec protein translocation channel SecYEG. Clamps together the 2 halves of SecY. May contact the channel plug during translocation.</text>
</comment>
<keyword evidence="12" id="KW-1185">Reference proteome</keyword>
<dbReference type="Gene3D" id="1.20.5.1030">
    <property type="entry name" value="Preprotein translocase secy subunit"/>
    <property type="match status" value="1"/>
</dbReference>
<evidence type="ECO:0000313" key="11">
    <source>
        <dbReference type="EMBL" id="MDT0308038.1"/>
    </source>
</evidence>
<evidence type="ECO:0000256" key="7">
    <source>
        <dbReference type="ARBA" id="ARBA00023010"/>
    </source>
</evidence>
<dbReference type="HAMAP" id="MF_00422">
    <property type="entry name" value="SecE"/>
    <property type="match status" value="1"/>
</dbReference>
<gene>
    <name evidence="9 11" type="primary">secE</name>
    <name evidence="11" type="ORF">RM780_13845</name>
</gene>
<evidence type="ECO:0000256" key="4">
    <source>
        <dbReference type="ARBA" id="ARBA00022692"/>
    </source>
</evidence>
<feature type="region of interest" description="Disordered" evidence="10">
    <location>
        <begin position="1"/>
        <end position="32"/>
    </location>
</feature>
<keyword evidence="3 9" id="KW-1003">Cell membrane</keyword>
<keyword evidence="7 9" id="KW-0811">Translocation</keyword>
<dbReference type="PANTHER" id="PTHR33910:SF1">
    <property type="entry name" value="PROTEIN TRANSLOCASE SUBUNIT SECE"/>
    <property type="match status" value="1"/>
</dbReference>
<name>A0ABU2L9T4_9ACTN</name>
<proteinExistence type="inferred from homology"/>